<evidence type="ECO:0000313" key="2">
    <source>
        <dbReference type="EMBL" id="KAF4121764.1"/>
    </source>
</evidence>
<gene>
    <name evidence="2" type="ORF">GMORB2_1603</name>
</gene>
<name>A0A9P4YU09_9HYPO</name>
<dbReference type="Proteomes" id="UP000749293">
    <property type="component" value="Unassembled WGS sequence"/>
</dbReference>
<accession>A0A9P4YU09</accession>
<reference evidence="2" key="1">
    <citation type="submission" date="2020-03" db="EMBL/GenBank/DDBJ databases">
        <title>Site-based positive gene gene selection in Geosmithia morbida across the United States reveals a broad range of putative effectors and factors for local host and environmental adapation.</title>
        <authorList>
            <person name="Onufrak A."/>
            <person name="Murdoch R.W."/>
            <person name="Gazis R."/>
            <person name="Huff M."/>
            <person name="Staton M."/>
            <person name="Klingeman W."/>
            <person name="Hadziabdic D."/>
        </authorList>
    </citation>
    <scope>NUCLEOTIDE SEQUENCE</scope>
    <source>
        <strain evidence="2">1262</strain>
    </source>
</reference>
<sequence>MQHRAEAEFEAMGTSGAQGRSFVDMRTLIDAIRLLDHGVPRAEIEKKLHMKHGLLNKLGRPGILSHETTA</sequence>
<dbReference type="InterPro" id="IPR054448">
    <property type="entry name" value="HTH_put_ascomycetes"/>
</dbReference>
<proteinExistence type="predicted"/>
<feature type="domain" description="Helix-turn-helix" evidence="1">
    <location>
        <begin position="22"/>
        <end position="66"/>
    </location>
</feature>
<protein>
    <recommendedName>
        <fullName evidence="1">Helix-turn-helix domain-containing protein</fullName>
    </recommendedName>
</protein>
<keyword evidence="3" id="KW-1185">Reference proteome</keyword>
<comment type="caution">
    <text evidence="2">The sequence shown here is derived from an EMBL/GenBank/DDBJ whole genome shotgun (WGS) entry which is preliminary data.</text>
</comment>
<dbReference type="Pfam" id="PF22943">
    <property type="entry name" value="HTH_68"/>
    <property type="match status" value="1"/>
</dbReference>
<dbReference type="EMBL" id="JAANYQ010000011">
    <property type="protein sequence ID" value="KAF4121764.1"/>
    <property type="molecule type" value="Genomic_DNA"/>
</dbReference>
<dbReference type="AlphaFoldDB" id="A0A9P4YU09"/>
<evidence type="ECO:0000259" key="1">
    <source>
        <dbReference type="Pfam" id="PF22943"/>
    </source>
</evidence>
<dbReference type="OrthoDB" id="4085451at2759"/>
<evidence type="ECO:0000313" key="3">
    <source>
        <dbReference type="Proteomes" id="UP000749293"/>
    </source>
</evidence>
<dbReference type="RefSeq" id="XP_035320416.1">
    <property type="nucleotide sequence ID" value="XM_035463585.1"/>
</dbReference>
<dbReference type="GeneID" id="55967833"/>
<organism evidence="2 3">
    <name type="scientific">Geosmithia morbida</name>
    <dbReference type="NCBI Taxonomy" id="1094350"/>
    <lineage>
        <taxon>Eukaryota</taxon>
        <taxon>Fungi</taxon>
        <taxon>Dikarya</taxon>
        <taxon>Ascomycota</taxon>
        <taxon>Pezizomycotina</taxon>
        <taxon>Sordariomycetes</taxon>
        <taxon>Hypocreomycetidae</taxon>
        <taxon>Hypocreales</taxon>
        <taxon>Bionectriaceae</taxon>
        <taxon>Geosmithia</taxon>
    </lineage>
</organism>